<evidence type="ECO:0000256" key="3">
    <source>
        <dbReference type="ARBA" id="ARBA00022989"/>
    </source>
</evidence>
<dbReference type="InterPro" id="IPR049326">
    <property type="entry name" value="Rhodopsin_dom_fungi"/>
</dbReference>
<feature type="transmembrane region" description="Helical" evidence="7">
    <location>
        <begin position="127"/>
        <end position="153"/>
    </location>
</feature>
<dbReference type="InterPro" id="IPR052337">
    <property type="entry name" value="SAT4-like"/>
</dbReference>
<comment type="similarity">
    <text evidence="5">Belongs to the SAT4 family.</text>
</comment>
<organism evidence="9 10">
    <name type="scientific">Golovinomyces cichoracearum</name>
    <dbReference type="NCBI Taxonomy" id="62708"/>
    <lineage>
        <taxon>Eukaryota</taxon>
        <taxon>Fungi</taxon>
        <taxon>Dikarya</taxon>
        <taxon>Ascomycota</taxon>
        <taxon>Pezizomycotina</taxon>
        <taxon>Leotiomycetes</taxon>
        <taxon>Erysiphales</taxon>
        <taxon>Erysiphaceae</taxon>
        <taxon>Golovinomyces</taxon>
    </lineage>
</organism>
<reference evidence="9 10" key="1">
    <citation type="journal article" date="2018" name="BMC Genomics">
        <title>Comparative genome analyses reveal sequence features reflecting distinct modes of host-adaptation between dicot and monocot powdery mildew.</title>
        <authorList>
            <person name="Wu Y."/>
            <person name="Ma X."/>
            <person name="Pan Z."/>
            <person name="Kale S.D."/>
            <person name="Song Y."/>
            <person name="King H."/>
            <person name="Zhang Q."/>
            <person name="Presley C."/>
            <person name="Deng X."/>
            <person name="Wei C.I."/>
            <person name="Xiao S."/>
        </authorList>
    </citation>
    <scope>NUCLEOTIDE SEQUENCE [LARGE SCALE GENOMIC DNA]</scope>
    <source>
        <strain evidence="9">UCSC1</strain>
    </source>
</reference>
<feature type="domain" description="Rhodopsin" evidence="8">
    <location>
        <begin position="32"/>
        <end position="267"/>
    </location>
</feature>
<dbReference type="PANTHER" id="PTHR33048:SF47">
    <property type="entry name" value="INTEGRAL MEMBRANE PROTEIN-RELATED"/>
    <property type="match status" value="1"/>
</dbReference>
<protein>
    <submittedName>
        <fullName evidence="9">Putative pth11-like integral membrane protein</fullName>
    </submittedName>
</protein>
<name>A0A420HNH8_9PEZI</name>
<proteinExistence type="inferred from homology"/>
<evidence type="ECO:0000313" key="9">
    <source>
        <dbReference type="EMBL" id="RKF59008.1"/>
    </source>
</evidence>
<evidence type="ECO:0000256" key="7">
    <source>
        <dbReference type="SAM" id="Phobius"/>
    </source>
</evidence>
<feature type="transmembrane region" description="Helical" evidence="7">
    <location>
        <begin position="244"/>
        <end position="266"/>
    </location>
</feature>
<feature type="transmembrane region" description="Helical" evidence="7">
    <location>
        <begin position="92"/>
        <end position="115"/>
    </location>
</feature>
<gene>
    <name evidence="9" type="ORF">GcC1_179027</name>
</gene>
<evidence type="ECO:0000256" key="2">
    <source>
        <dbReference type="ARBA" id="ARBA00022692"/>
    </source>
</evidence>
<dbReference type="AlphaFoldDB" id="A0A420HNH8"/>
<feature type="transmembrane region" description="Helical" evidence="7">
    <location>
        <begin position="204"/>
        <end position="224"/>
    </location>
</feature>
<feature type="transmembrane region" description="Helical" evidence="7">
    <location>
        <begin position="15"/>
        <end position="36"/>
    </location>
</feature>
<dbReference type="Pfam" id="PF20684">
    <property type="entry name" value="Fung_rhodopsin"/>
    <property type="match status" value="1"/>
</dbReference>
<keyword evidence="4 7" id="KW-0472">Membrane</keyword>
<comment type="caution">
    <text evidence="9">The sequence shown here is derived from an EMBL/GenBank/DDBJ whole genome shotgun (WGS) entry which is preliminary data.</text>
</comment>
<evidence type="ECO:0000313" key="10">
    <source>
        <dbReference type="Proteomes" id="UP000285405"/>
    </source>
</evidence>
<dbReference type="EMBL" id="MCBR01017903">
    <property type="protein sequence ID" value="RKF59008.1"/>
    <property type="molecule type" value="Genomic_DNA"/>
</dbReference>
<evidence type="ECO:0000256" key="4">
    <source>
        <dbReference type="ARBA" id="ARBA00023136"/>
    </source>
</evidence>
<evidence type="ECO:0000256" key="6">
    <source>
        <dbReference type="SAM" id="MobiDB-lite"/>
    </source>
</evidence>
<feature type="region of interest" description="Disordered" evidence="6">
    <location>
        <begin position="309"/>
        <end position="331"/>
    </location>
</feature>
<accession>A0A420HNH8</accession>
<sequence>MTFNEEINADKGPKVIIIITTFPVVALIAVILRLYTRIKIIHNQALDDWIAVVALLFSIATSAFMALQVRNGMGRHKISLTHQEDVNFFKTLYMTIIIYNIGLLFTKLSILFQYLRVATNKRIRLACYLVMLFSIVYGTEAFFTGVFHCWPIYRFWRKTNTGMCINKPILWFLNAGLNITNDILILMLPIFILKASTLPRKQKVGICLILSLGGFAAIVSVWRLYTLYIVSISKDLPWDIVGMVIWSCIELNVGIICACVSTLRPFTAQFIPLMHRNSSTNSEARHTSLRGNRGSELEADSSLIESQNKNIEMPGRGTMQGSNNSEDSSFKGLRNSTNDLDFIRSCEPAGEQNGLSGFKLQDNKGLTFSKLPNYPALVIVSTKR</sequence>
<comment type="subcellular location">
    <subcellularLocation>
        <location evidence="1">Membrane</location>
        <topology evidence="1">Multi-pass membrane protein</topology>
    </subcellularLocation>
</comment>
<feature type="transmembrane region" description="Helical" evidence="7">
    <location>
        <begin position="169"/>
        <end position="192"/>
    </location>
</feature>
<keyword evidence="2 7" id="KW-0812">Transmembrane</keyword>
<dbReference type="OrthoDB" id="10017208at2759"/>
<evidence type="ECO:0000256" key="5">
    <source>
        <dbReference type="ARBA" id="ARBA00038359"/>
    </source>
</evidence>
<feature type="transmembrane region" description="Helical" evidence="7">
    <location>
        <begin position="48"/>
        <end position="67"/>
    </location>
</feature>
<evidence type="ECO:0000256" key="1">
    <source>
        <dbReference type="ARBA" id="ARBA00004141"/>
    </source>
</evidence>
<dbReference type="Proteomes" id="UP000285405">
    <property type="component" value="Unassembled WGS sequence"/>
</dbReference>
<dbReference type="PANTHER" id="PTHR33048">
    <property type="entry name" value="PTH11-LIKE INTEGRAL MEMBRANE PROTEIN (AFU_ORTHOLOGUE AFUA_5G11245)"/>
    <property type="match status" value="1"/>
</dbReference>
<dbReference type="GO" id="GO:0016020">
    <property type="term" value="C:membrane"/>
    <property type="evidence" value="ECO:0007669"/>
    <property type="project" value="UniProtKB-SubCell"/>
</dbReference>
<evidence type="ECO:0000259" key="8">
    <source>
        <dbReference type="Pfam" id="PF20684"/>
    </source>
</evidence>
<keyword evidence="3 7" id="KW-1133">Transmembrane helix</keyword>